<feature type="domain" description="ABC transporter" evidence="4">
    <location>
        <begin position="3"/>
        <end position="225"/>
    </location>
</feature>
<dbReference type="EC" id="3.6.3.-" evidence="5"/>
<name>I3ECC6_BACMM</name>
<dbReference type="PROSITE" id="PS50893">
    <property type="entry name" value="ABC_TRANSPORTER_2"/>
    <property type="match status" value="1"/>
</dbReference>
<keyword evidence="2" id="KW-0547">Nucleotide-binding</keyword>
<dbReference type="InterPro" id="IPR003593">
    <property type="entry name" value="AAA+_ATPase"/>
</dbReference>
<reference evidence="5 6" key="1">
    <citation type="journal article" date="2015" name="BMC Genomics">
        <title>Transcriptome analysis of thermophilic methylotrophic Bacillus methanolicus MGA3 using RNA-sequencing provides detailed insights into its previously uncharted transcriptional landscape.</title>
        <authorList>
            <person name="Irla M."/>
            <person name="Neshat A."/>
            <person name="Brautaset T."/>
            <person name="Ruckert C."/>
            <person name="Kalinowski J."/>
            <person name="Wendisch V.F."/>
        </authorList>
    </citation>
    <scope>NUCLEOTIDE SEQUENCE [LARGE SCALE GENOMIC DNA]</scope>
    <source>
        <strain evidence="6">MGA3 / ATCC 53907</strain>
    </source>
</reference>
<dbReference type="HOGENOM" id="CLU_000604_1_2_9"/>
<dbReference type="PANTHER" id="PTHR42939">
    <property type="entry name" value="ABC TRANSPORTER ATP-BINDING PROTEIN ALBC-RELATED"/>
    <property type="match status" value="1"/>
</dbReference>
<keyword evidence="6" id="KW-1185">Reference proteome</keyword>
<dbReference type="InterPro" id="IPR051782">
    <property type="entry name" value="ABC_Transporter_VariousFunc"/>
</dbReference>
<dbReference type="InterPro" id="IPR017871">
    <property type="entry name" value="ABC_transporter-like_CS"/>
</dbReference>
<dbReference type="Gene3D" id="3.40.50.300">
    <property type="entry name" value="P-loop containing nucleotide triphosphate hydrolases"/>
    <property type="match status" value="1"/>
</dbReference>
<dbReference type="PANTHER" id="PTHR42939:SF2">
    <property type="entry name" value="ABC-TYPE TRANSPORTER ATP-BINDING PROTEIN ECSA"/>
    <property type="match status" value="1"/>
</dbReference>
<protein>
    <submittedName>
        <fullName evidence="5">Putative ABC transporter ATP-binding protein YthP</fullName>
        <ecNumber evidence="5">3.6.3.-</ecNumber>
    </submittedName>
</protein>
<dbReference type="KEGG" id="bmet:BMMGA3_13450"/>
<keyword evidence="3 5" id="KW-0067">ATP-binding</keyword>
<dbReference type="RefSeq" id="WP_003347320.1">
    <property type="nucleotide sequence ID" value="NZ_ADWW01000001.1"/>
</dbReference>
<dbReference type="InterPro" id="IPR003439">
    <property type="entry name" value="ABC_transporter-like_ATP-bd"/>
</dbReference>
<evidence type="ECO:0000256" key="1">
    <source>
        <dbReference type="ARBA" id="ARBA00022448"/>
    </source>
</evidence>
<organism evidence="5 6">
    <name type="scientific">Bacillus methanolicus (strain MGA3 / ATCC 53907)</name>
    <dbReference type="NCBI Taxonomy" id="796606"/>
    <lineage>
        <taxon>Bacteria</taxon>
        <taxon>Bacillati</taxon>
        <taxon>Bacillota</taxon>
        <taxon>Bacilli</taxon>
        <taxon>Bacillales</taxon>
        <taxon>Bacillaceae</taxon>
        <taxon>Bacillus</taxon>
    </lineage>
</organism>
<evidence type="ECO:0000256" key="3">
    <source>
        <dbReference type="ARBA" id="ARBA00022840"/>
    </source>
</evidence>
<dbReference type="PROSITE" id="PS00211">
    <property type="entry name" value="ABC_TRANSPORTER_1"/>
    <property type="match status" value="1"/>
</dbReference>
<dbReference type="Proteomes" id="UP000027602">
    <property type="component" value="Chromosome"/>
</dbReference>
<evidence type="ECO:0000313" key="6">
    <source>
        <dbReference type="Proteomes" id="UP000027602"/>
    </source>
</evidence>
<dbReference type="eggNOG" id="COG1131">
    <property type="taxonomic scope" value="Bacteria"/>
</dbReference>
<proteinExistence type="predicted"/>
<sequence length="236" mass="26521">MSLLHVDIKKAGYDENKPVICDISFSIDSGELVGLIGPNGAGKSTSIKTILGLMEYVEGKVEFREGIKYSYVPERPIFYDELTLWEHLDFVSAVEKLDDNKFKARATELLELFKLSDHAHKLPVTFSKGMQQKAMLILALIANPSIYIIDEPFIGLDPHAMKLFLTFLERERERGAGILMSTHVLDTAEKICDRFLQVNNGRLTAQGNLTDIRKQCGLPHGSLFDCFHLIAEGSYK</sequence>
<keyword evidence="5" id="KW-0378">Hydrolase</keyword>
<evidence type="ECO:0000313" key="5">
    <source>
        <dbReference type="EMBL" id="AIE61080.1"/>
    </source>
</evidence>
<dbReference type="STRING" id="796606.BMMGA3_13450"/>
<accession>I3ECC6</accession>
<dbReference type="CDD" id="cd03230">
    <property type="entry name" value="ABC_DR_subfamily_A"/>
    <property type="match status" value="1"/>
</dbReference>
<gene>
    <name evidence="5" type="primary">ythP</name>
    <name evidence="5" type="ORF">BMMGA3_13450</name>
</gene>
<dbReference type="SUPFAM" id="SSF52540">
    <property type="entry name" value="P-loop containing nucleoside triphosphate hydrolases"/>
    <property type="match status" value="1"/>
</dbReference>
<keyword evidence="1" id="KW-0813">Transport</keyword>
<dbReference type="GO" id="GO:0016887">
    <property type="term" value="F:ATP hydrolysis activity"/>
    <property type="evidence" value="ECO:0007669"/>
    <property type="project" value="InterPro"/>
</dbReference>
<dbReference type="InterPro" id="IPR027417">
    <property type="entry name" value="P-loop_NTPase"/>
</dbReference>
<dbReference type="AlphaFoldDB" id="I3ECC6"/>
<evidence type="ECO:0000259" key="4">
    <source>
        <dbReference type="PROSITE" id="PS50893"/>
    </source>
</evidence>
<evidence type="ECO:0000256" key="2">
    <source>
        <dbReference type="ARBA" id="ARBA00022741"/>
    </source>
</evidence>
<dbReference type="EMBL" id="CP007739">
    <property type="protein sequence ID" value="AIE61080.1"/>
    <property type="molecule type" value="Genomic_DNA"/>
</dbReference>
<dbReference type="SMART" id="SM00382">
    <property type="entry name" value="AAA"/>
    <property type="match status" value="1"/>
</dbReference>
<dbReference type="Pfam" id="PF00005">
    <property type="entry name" value="ABC_tran"/>
    <property type="match status" value="1"/>
</dbReference>
<dbReference type="OrthoDB" id="9804819at2"/>
<dbReference type="GO" id="GO:0005524">
    <property type="term" value="F:ATP binding"/>
    <property type="evidence" value="ECO:0007669"/>
    <property type="project" value="UniProtKB-KW"/>
</dbReference>